<dbReference type="RefSeq" id="WP_139272708.1">
    <property type="nucleotide sequence ID" value="NZ_FNSC01000001.1"/>
</dbReference>
<keyword evidence="2" id="KW-1185">Reference proteome</keyword>
<evidence type="ECO:0000313" key="1">
    <source>
        <dbReference type="EMBL" id="SEE00182.1"/>
    </source>
</evidence>
<name>A0A1H5F9W8_PSEAG</name>
<proteinExistence type="predicted"/>
<accession>A0A1H5F9W8</accession>
<dbReference type="STRING" id="53406.SAMN05421553_3816"/>
<sequence length="608" mass="64570">MLVTGRSATGMGARWVKRAMQMARRLLAAKLRYDSKHEVVDGYLLSAIRTNTRARGTVLDLPQHVLCPNLARGSVGSGSLTSEGLSFPSTVRDLWQPDYLPDITDPKLPTLKHEAWRLATNRGYAFGGEGAGWGQVLSSGAAANVPYGDGIGTTVHQVNSLGDTGFYNAESPSLQRFFTRFWASWVSADQETVLAGDSIPISEKHTKAIMFDTAFVDTLANGWVAIPRASPEFTPANPPAWNNLVGIWGRSYRIKAVEQSDTPAAVKYVMLARLFNDGVNGASSKPYHEAGAVLVATSEVSAILVEGDYQHAGSLLGAQVYSTARPSRFRSPEACAVTDGVHVLLHADVIRDEQTPDLLFGENTYTVVCAKAVGDGIALSFLAIDRDNDTNASRQFYGGASPDGVTSYFLYPAFNQGSPMMSVLACNGASVTLTNVATQAPFQLPSWGYTATTGLVCHIGAGRLGFVVTLAAKPEGSDLSVTPFDVTFCTYNTLTGAVEIIGQIALATLLYVPGYPCTAGGIGAITVVQEEVLNDVGELLTRAVLLWTTSSGLNAGAGGKNFVGATYISYDSGASWHSISDTVGDFRGVVFVGSQLRPVTPGHAWFAP</sequence>
<organism evidence="1 2">
    <name type="scientific">Pseudomonas anguilliseptica</name>
    <dbReference type="NCBI Taxonomy" id="53406"/>
    <lineage>
        <taxon>Bacteria</taxon>
        <taxon>Pseudomonadati</taxon>
        <taxon>Pseudomonadota</taxon>
        <taxon>Gammaproteobacteria</taxon>
        <taxon>Pseudomonadales</taxon>
        <taxon>Pseudomonadaceae</taxon>
        <taxon>Pseudomonas</taxon>
    </lineage>
</organism>
<evidence type="ECO:0000313" key="2">
    <source>
        <dbReference type="Proteomes" id="UP000242849"/>
    </source>
</evidence>
<dbReference type="EMBL" id="FNSC01000001">
    <property type="protein sequence ID" value="SEE00182.1"/>
    <property type="molecule type" value="Genomic_DNA"/>
</dbReference>
<dbReference type="AlphaFoldDB" id="A0A1H5F9W8"/>
<gene>
    <name evidence="1" type="ORF">SAMN05421553_3816</name>
</gene>
<reference evidence="2" key="1">
    <citation type="submission" date="2016-10" db="EMBL/GenBank/DDBJ databases">
        <authorList>
            <person name="Varghese N."/>
            <person name="Submissions S."/>
        </authorList>
    </citation>
    <scope>NUCLEOTIDE SEQUENCE [LARGE SCALE GENOMIC DNA]</scope>
    <source>
        <strain evidence="2">DSM 12111</strain>
    </source>
</reference>
<protein>
    <submittedName>
        <fullName evidence="1">Uncharacterized protein</fullName>
    </submittedName>
</protein>
<dbReference type="Proteomes" id="UP000242849">
    <property type="component" value="Unassembled WGS sequence"/>
</dbReference>